<feature type="binding site" evidence="9">
    <location>
        <position position="43"/>
    </location>
    <ligand>
        <name>ATP</name>
        <dbReference type="ChEBI" id="CHEBI:30616"/>
    </ligand>
</feature>
<keyword evidence="12" id="KW-0347">Helicase</keyword>
<dbReference type="SMART" id="SM00382">
    <property type="entry name" value="AAA"/>
    <property type="match status" value="1"/>
</dbReference>
<dbReference type="GO" id="GO:0005524">
    <property type="term" value="F:ATP binding"/>
    <property type="evidence" value="ECO:0007669"/>
    <property type="project" value="UniProtKB-UniRule"/>
</dbReference>
<keyword evidence="2 9" id="KW-0547">Nucleotide-binding</keyword>
<feature type="binding site" evidence="9">
    <location>
        <position position="339"/>
    </location>
    <ligand>
        <name>DNA</name>
        <dbReference type="ChEBI" id="CHEBI:16991"/>
    </ligand>
</feature>
<comment type="caution">
    <text evidence="9">Lacks conserved residue(s) required for the propagation of feature annotation.</text>
</comment>
<evidence type="ECO:0000256" key="10">
    <source>
        <dbReference type="SAM" id="MobiDB-lite"/>
    </source>
</evidence>
<keyword evidence="6 9" id="KW-0238">DNA-binding</keyword>
<reference evidence="12" key="1">
    <citation type="submission" date="2020-10" db="EMBL/GenBank/DDBJ databases">
        <authorList>
            <person name="Gilroy R."/>
        </authorList>
    </citation>
    <scope>NUCLEOTIDE SEQUENCE</scope>
    <source>
        <strain evidence="12">CHK152-2871</strain>
    </source>
</reference>
<feature type="region of interest" description="Disordered" evidence="10">
    <location>
        <begin position="1"/>
        <end position="25"/>
    </location>
</feature>
<evidence type="ECO:0000256" key="3">
    <source>
        <dbReference type="ARBA" id="ARBA00022763"/>
    </source>
</evidence>
<dbReference type="GO" id="GO:0006281">
    <property type="term" value="P:DNA repair"/>
    <property type="evidence" value="ECO:0007669"/>
    <property type="project" value="UniProtKB-UniRule"/>
</dbReference>
<evidence type="ECO:0000256" key="2">
    <source>
        <dbReference type="ARBA" id="ARBA00022741"/>
    </source>
</evidence>
<sequence length="364" mass="40445">MIISDDNNKNIKNKGASNDAPKCKSQDLEAKEVDFDKTYEKNIRPKTFEEYIGQSALKDTLKITIEASKKRNVPLDHLLFYGPPGLGKTTLAGVIANEIGVNIKITSAPSLERPRDIIGILMSLKGGEILFIDEIHRLNKVAEEILYPAMEDFFIDLTTGKSQSVKTMRVPVPKFTLIGATTKAGALSGPLRDRFGIIHRLEFYTIDELAQVIKRSAKILNIKIDDEGAKEIASRSRATPRIANRLIKRSADYALVKFDGKIITKQIAKEALDSLCIDNLGLDTTDRALLELIINNYDGGPVGVETLSVALGEDVRTIEDVYEPFLLQKGLIARTNRGRRATKLAYKHLGIRYTEQNGQMGLFD</sequence>
<dbReference type="Pfam" id="PF17864">
    <property type="entry name" value="AAA_lid_4"/>
    <property type="match status" value="1"/>
</dbReference>
<organism evidence="12 13">
    <name type="scientific">Candidatus Galligastranaerophilus intestinavium</name>
    <dbReference type="NCBI Taxonomy" id="2840836"/>
    <lineage>
        <taxon>Bacteria</taxon>
        <taxon>Candidatus Galligastranaerophilus</taxon>
    </lineage>
</organism>
<dbReference type="Gene3D" id="3.40.50.300">
    <property type="entry name" value="P-loop containing nucleotide triphosphate hydrolases"/>
    <property type="match status" value="1"/>
</dbReference>
<accession>A0A9D1JY52</accession>
<dbReference type="GO" id="GO:0006310">
    <property type="term" value="P:DNA recombination"/>
    <property type="evidence" value="ECO:0007669"/>
    <property type="project" value="UniProtKB-UniRule"/>
</dbReference>
<dbReference type="SUPFAM" id="SSF52540">
    <property type="entry name" value="P-loop containing nucleoside triphosphate hydrolases"/>
    <property type="match status" value="1"/>
</dbReference>
<evidence type="ECO:0000313" key="13">
    <source>
        <dbReference type="Proteomes" id="UP000886865"/>
    </source>
</evidence>
<feature type="binding site" evidence="9">
    <location>
        <position position="89"/>
    </location>
    <ligand>
        <name>Mg(2+)</name>
        <dbReference type="ChEBI" id="CHEBI:18420"/>
    </ligand>
</feature>
<feature type="region of interest" description="Head domain (RuvB-H)" evidence="9">
    <location>
        <begin position="279"/>
        <end position="364"/>
    </location>
</feature>
<dbReference type="Gene3D" id="1.10.10.10">
    <property type="entry name" value="Winged helix-like DNA-binding domain superfamily/Winged helix DNA-binding domain"/>
    <property type="match status" value="1"/>
</dbReference>
<dbReference type="InterPro" id="IPR036390">
    <property type="entry name" value="WH_DNA-bd_sf"/>
</dbReference>
<evidence type="ECO:0000256" key="9">
    <source>
        <dbReference type="HAMAP-Rule" id="MF_00016"/>
    </source>
</evidence>
<evidence type="ECO:0000256" key="7">
    <source>
        <dbReference type="ARBA" id="ARBA00023172"/>
    </source>
</evidence>
<dbReference type="Pfam" id="PF05491">
    <property type="entry name" value="WHD_RuvB"/>
    <property type="match status" value="1"/>
</dbReference>
<keyword evidence="8 9" id="KW-0234">DNA repair</keyword>
<evidence type="ECO:0000256" key="6">
    <source>
        <dbReference type="ARBA" id="ARBA00023125"/>
    </source>
</evidence>
<dbReference type="GO" id="GO:0005737">
    <property type="term" value="C:cytoplasm"/>
    <property type="evidence" value="ECO:0007669"/>
    <property type="project" value="UniProtKB-SubCell"/>
</dbReference>
<feature type="binding site" evidence="9">
    <location>
        <position position="241"/>
    </location>
    <ligand>
        <name>ATP</name>
        <dbReference type="ChEBI" id="CHEBI:30616"/>
    </ligand>
</feature>
<dbReference type="EMBL" id="DVJQ01000076">
    <property type="protein sequence ID" value="HIS75159.1"/>
    <property type="molecule type" value="Genomic_DNA"/>
</dbReference>
<comment type="subcellular location">
    <subcellularLocation>
        <location evidence="9">Cytoplasm</location>
    </subcellularLocation>
</comment>
<dbReference type="NCBIfam" id="NF000868">
    <property type="entry name" value="PRK00080.1"/>
    <property type="match status" value="1"/>
</dbReference>
<name>A0A9D1JY52_9BACT</name>
<dbReference type="GO" id="GO:0048476">
    <property type="term" value="C:Holliday junction resolvase complex"/>
    <property type="evidence" value="ECO:0007669"/>
    <property type="project" value="UniProtKB-UniRule"/>
</dbReference>
<dbReference type="InterPro" id="IPR003593">
    <property type="entry name" value="AAA+_ATPase"/>
</dbReference>
<dbReference type="InterPro" id="IPR036388">
    <property type="entry name" value="WH-like_DNA-bd_sf"/>
</dbReference>
<dbReference type="InterPro" id="IPR041445">
    <property type="entry name" value="AAA_lid_4"/>
</dbReference>
<feature type="binding site" evidence="9">
    <location>
        <position position="90"/>
    </location>
    <ligand>
        <name>ATP</name>
        <dbReference type="ChEBI" id="CHEBI:30616"/>
    </ligand>
</feature>
<proteinExistence type="inferred from homology"/>
<dbReference type="GO" id="GO:0016787">
    <property type="term" value="F:hydrolase activity"/>
    <property type="evidence" value="ECO:0007669"/>
    <property type="project" value="UniProtKB-KW"/>
</dbReference>
<feature type="binding site" evidence="9">
    <location>
        <position position="88"/>
    </location>
    <ligand>
        <name>ATP</name>
        <dbReference type="ChEBI" id="CHEBI:30616"/>
    </ligand>
</feature>
<comment type="catalytic activity">
    <reaction evidence="9">
        <text>ATP + H2O = ADP + phosphate + H(+)</text>
        <dbReference type="Rhea" id="RHEA:13065"/>
        <dbReference type="ChEBI" id="CHEBI:15377"/>
        <dbReference type="ChEBI" id="CHEBI:15378"/>
        <dbReference type="ChEBI" id="CHEBI:30616"/>
        <dbReference type="ChEBI" id="CHEBI:43474"/>
        <dbReference type="ChEBI" id="CHEBI:456216"/>
    </reaction>
</comment>
<feature type="binding site" evidence="9">
    <location>
        <begin position="151"/>
        <end position="153"/>
    </location>
    <ligand>
        <name>ATP</name>
        <dbReference type="ChEBI" id="CHEBI:30616"/>
    </ligand>
</feature>
<evidence type="ECO:0000256" key="8">
    <source>
        <dbReference type="ARBA" id="ARBA00023204"/>
    </source>
</evidence>
<comment type="similarity">
    <text evidence="9">Belongs to the RuvB family.</text>
</comment>
<feature type="binding site" evidence="9">
    <location>
        <position position="44"/>
    </location>
    <ligand>
        <name>ATP</name>
        <dbReference type="ChEBI" id="CHEBI:30616"/>
    </ligand>
</feature>
<dbReference type="Proteomes" id="UP000886865">
    <property type="component" value="Unassembled WGS sequence"/>
</dbReference>
<comment type="function">
    <text evidence="9">The RuvA-RuvB-RuvC complex processes Holliday junction (HJ) DNA during genetic recombination and DNA repair, while the RuvA-RuvB complex plays an important role in the rescue of blocked DNA replication forks via replication fork reversal (RFR). RuvA specifically binds to HJ cruciform DNA, conferring on it an open structure. The RuvB hexamer acts as an ATP-dependent pump, pulling dsDNA into and through the RuvAB complex. RuvB forms 2 homohexamers on either side of HJ DNA bound by 1 or 2 RuvA tetramers; 4 subunits per hexamer contact DNA at a time. Coordinated motions by a converter formed by DNA-disengaged RuvB subunits stimulates ATP hydrolysis and nucleotide exchange. Immobilization of the converter enables RuvB to convert the ATP-contained energy into a lever motion, pulling 2 nucleotides of DNA out of the RuvA tetramer per ATP hydrolyzed, thus driving DNA branch migration. The RuvB motors rotate together with the DNA substrate, which together with the progressing nucleotide cycle form the mechanistic basis for DNA recombination by continuous HJ branch migration. Branch migration allows RuvC to scan DNA until it finds its consensus sequence, where it cleaves and resolves cruciform DNA.</text>
</comment>
<comment type="caution">
    <text evidence="12">The sequence shown here is derived from an EMBL/GenBank/DDBJ whole genome shotgun (WGS) entry which is preliminary data.</text>
</comment>
<feature type="binding site" evidence="9">
    <location>
        <position position="194"/>
    </location>
    <ligand>
        <name>ATP</name>
        <dbReference type="ChEBI" id="CHEBI:30616"/>
    </ligand>
</feature>
<protein>
    <recommendedName>
        <fullName evidence="9">Holliday junction branch migration complex subunit RuvB</fullName>
        <ecNumber evidence="9">3.6.4.-</ecNumber>
    </recommendedName>
</protein>
<dbReference type="InterPro" id="IPR008824">
    <property type="entry name" value="RuvB-like_N"/>
</dbReference>
<gene>
    <name evidence="9 12" type="primary">ruvB</name>
    <name evidence="12" type="ORF">IAA86_09105</name>
</gene>
<dbReference type="CDD" id="cd00009">
    <property type="entry name" value="AAA"/>
    <property type="match status" value="1"/>
</dbReference>
<evidence type="ECO:0000256" key="1">
    <source>
        <dbReference type="ARBA" id="ARBA00022490"/>
    </source>
</evidence>
<feature type="binding site" evidence="9">
    <location>
        <position position="334"/>
    </location>
    <ligand>
        <name>DNA</name>
        <dbReference type="ChEBI" id="CHEBI:16991"/>
    </ligand>
</feature>
<dbReference type="GO" id="GO:0000400">
    <property type="term" value="F:four-way junction DNA binding"/>
    <property type="evidence" value="ECO:0007669"/>
    <property type="project" value="UniProtKB-UniRule"/>
</dbReference>
<evidence type="ECO:0000256" key="5">
    <source>
        <dbReference type="ARBA" id="ARBA00022840"/>
    </source>
</evidence>
<dbReference type="NCBIfam" id="TIGR00635">
    <property type="entry name" value="ruvB"/>
    <property type="match status" value="1"/>
</dbReference>
<dbReference type="SUPFAM" id="SSF46785">
    <property type="entry name" value="Winged helix' DNA-binding domain"/>
    <property type="match status" value="1"/>
</dbReference>
<keyword evidence="7 9" id="KW-0233">DNA recombination</keyword>
<keyword evidence="3 9" id="KW-0227">DNA damage</keyword>
<dbReference type="Pfam" id="PF05496">
    <property type="entry name" value="RuvB_N"/>
    <property type="match status" value="1"/>
</dbReference>
<comment type="subunit">
    <text evidence="9">Homohexamer. Forms an RuvA(8)-RuvB(12)-Holliday junction (HJ) complex. HJ DNA is sandwiched between 2 RuvA tetramers; dsDNA enters through RuvA and exits via RuvB. An RuvB hexamer assembles on each DNA strand where it exits the tetramer. Each RuvB hexamer is contacted by two RuvA subunits (via domain III) on 2 adjacent RuvB subunits; this complex drives branch migration. In the full resolvosome a probable DNA-RuvA(4)-RuvB(12)-RuvC(2) complex forms which resolves the HJ.</text>
</comment>
<dbReference type="GO" id="GO:0009378">
    <property type="term" value="F:four-way junction helicase activity"/>
    <property type="evidence" value="ECO:0007669"/>
    <property type="project" value="InterPro"/>
</dbReference>
<dbReference type="PANTHER" id="PTHR42848:SF1">
    <property type="entry name" value="HOLLIDAY JUNCTION BRANCH MIGRATION COMPLEX SUBUNIT RUVB"/>
    <property type="match status" value="1"/>
</dbReference>
<feature type="binding site" evidence="9">
    <location>
        <position position="89"/>
    </location>
    <ligand>
        <name>ATP</name>
        <dbReference type="ChEBI" id="CHEBI:30616"/>
    </ligand>
</feature>
<feature type="binding site" evidence="9">
    <location>
        <position position="85"/>
    </location>
    <ligand>
        <name>ATP</name>
        <dbReference type="ChEBI" id="CHEBI:30616"/>
    </ligand>
</feature>
<dbReference type="HAMAP" id="MF_00016">
    <property type="entry name" value="DNA_HJ_migration_RuvB"/>
    <property type="match status" value="1"/>
</dbReference>
<reference evidence="12" key="2">
    <citation type="journal article" date="2021" name="PeerJ">
        <title>Extensive microbial diversity within the chicken gut microbiome revealed by metagenomics and culture.</title>
        <authorList>
            <person name="Gilroy R."/>
            <person name="Ravi A."/>
            <person name="Getino M."/>
            <person name="Pursley I."/>
            <person name="Horton D.L."/>
            <person name="Alikhan N.F."/>
            <person name="Baker D."/>
            <person name="Gharbi K."/>
            <person name="Hall N."/>
            <person name="Watson M."/>
            <person name="Adriaenssens E.M."/>
            <person name="Foster-Nyarko E."/>
            <person name="Jarju S."/>
            <person name="Secka A."/>
            <person name="Antonio M."/>
            <person name="Oren A."/>
            <person name="Chaudhuri R.R."/>
            <person name="La Ragione R."/>
            <person name="Hildebrand F."/>
            <person name="Pallen M.J."/>
        </authorList>
    </citation>
    <scope>NUCLEOTIDE SEQUENCE</scope>
    <source>
        <strain evidence="12">CHK152-2871</strain>
    </source>
</reference>
<keyword evidence="4 9" id="KW-0378">Hydrolase</keyword>
<feature type="region of interest" description="Large ATPase domain (RuvB-L)" evidence="9">
    <location>
        <begin position="24"/>
        <end position="204"/>
    </location>
</feature>
<dbReference type="EC" id="3.6.4.-" evidence="9"/>
<evidence type="ECO:0000259" key="11">
    <source>
        <dbReference type="SMART" id="SM00382"/>
    </source>
</evidence>
<dbReference type="PANTHER" id="PTHR42848">
    <property type="match status" value="1"/>
</dbReference>
<dbReference type="InterPro" id="IPR008823">
    <property type="entry name" value="RuvB_wg_C"/>
</dbReference>
<keyword evidence="1 9" id="KW-0963">Cytoplasm</keyword>
<dbReference type="InterPro" id="IPR004605">
    <property type="entry name" value="DNA_helicase_Holl-junc_RuvB"/>
</dbReference>
<dbReference type="InterPro" id="IPR027417">
    <property type="entry name" value="P-loop_NTPase"/>
</dbReference>
<feature type="binding site" evidence="9">
    <location>
        <position position="204"/>
    </location>
    <ligand>
        <name>ATP</name>
        <dbReference type="ChEBI" id="CHEBI:30616"/>
    </ligand>
</feature>
<keyword evidence="5 9" id="KW-0067">ATP-binding</keyword>
<comment type="domain">
    <text evidence="9">Has 3 domains, the large (RuvB-L) and small ATPase (RuvB-S) domains and the C-terminal head (RuvB-H) domain. The head domain binds DNA, while the ATPase domains jointly bind ATP, ADP or are empty depending on the state of the subunit in the translocation cycle. During a single DNA translocation step the structure of each domain remains the same, but their relative positions change.</text>
</comment>
<feature type="domain" description="AAA+ ATPase" evidence="11">
    <location>
        <begin position="74"/>
        <end position="207"/>
    </location>
</feature>
<dbReference type="AlphaFoldDB" id="A0A9D1JY52"/>
<evidence type="ECO:0000313" key="12">
    <source>
        <dbReference type="EMBL" id="HIS75159.1"/>
    </source>
</evidence>
<evidence type="ECO:0000256" key="4">
    <source>
        <dbReference type="ARBA" id="ARBA00022801"/>
    </source>
</evidence>
<dbReference type="Gene3D" id="1.10.8.60">
    <property type="match status" value="1"/>
</dbReference>